<gene>
    <name evidence="2" type="ORF">PAXINDRAFT_16811</name>
</gene>
<evidence type="ECO:0000256" key="1">
    <source>
        <dbReference type="SAM" id="MobiDB-lite"/>
    </source>
</evidence>
<dbReference type="HOGENOM" id="CLU_1917714_0_0_1"/>
<accession>A0A0C9TSN2</accession>
<feature type="compositionally biased region" description="Basic and acidic residues" evidence="1">
    <location>
        <begin position="66"/>
        <end position="75"/>
    </location>
</feature>
<proteinExistence type="predicted"/>
<sequence>MPQQSLMKTSRALMQWHALKTPLSPDGRHPQCPGGEQGRSYTLMLPKYHSPKHPTYVLCAQTLPECPHHGQDDPPKPSVSPDPKAPPPWPNWPTRAAVDSTALNAARTAHSHPQHDPNAPNACLYSTQSHTA</sequence>
<dbReference type="Proteomes" id="UP000053647">
    <property type="component" value="Unassembled WGS sequence"/>
</dbReference>
<protein>
    <submittedName>
        <fullName evidence="2">Uncharacterized protein</fullName>
    </submittedName>
</protein>
<evidence type="ECO:0000313" key="3">
    <source>
        <dbReference type="Proteomes" id="UP000053647"/>
    </source>
</evidence>
<organism evidence="2 3">
    <name type="scientific">Paxillus involutus ATCC 200175</name>
    <dbReference type="NCBI Taxonomy" id="664439"/>
    <lineage>
        <taxon>Eukaryota</taxon>
        <taxon>Fungi</taxon>
        <taxon>Dikarya</taxon>
        <taxon>Basidiomycota</taxon>
        <taxon>Agaricomycotina</taxon>
        <taxon>Agaricomycetes</taxon>
        <taxon>Agaricomycetidae</taxon>
        <taxon>Boletales</taxon>
        <taxon>Paxilineae</taxon>
        <taxon>Paxillaceae</taxon>
        <taxon>Paxillus</taxon>
    </lineage>
</organism>
<reference evidence="2 3" key="1">
    <citation type="submission" date="2014-06" db="EMBL/GenBank/DDBJ databases">
        <authorList>
            <consortium name="DOE Joint Genome Institute"/>
            <person name="Kuo A."/>
            <person name="Kohler A."/>
            <person name="Nagy L.G."/>
            <person name="Floudas D."/>
            <person name="Copeland A."/>
            <person name="Barry K.W."/>
            <person name="Cichocki N."/>
            <person name="Veneault-Fourrey C."/>
            <person name="LaButti K."/>
            <person name="Lindquist E.A."/>
            <person name="Lipzen A."/>
            <person name="Lundell T."/>
            <person name="Morin E."/>
            <person name="Murat C."/>
            <person name="Sun H."/>
            <person name="Tunlid A."/>
            <person name="Henrissat B."/>
            <person name="Grigoriev I.V."/>
            <person name="Hibbett D.S."/>
            <person name="Martin F."/>
            <person name="Nordberg H.P."/>
            <person name="Cantor M.N."/>
            <person name="Hua S.X."/>
        </authorList>
    </citation>
    <scope>NUCLEOTIDE SEQUENCE [LARGE SCALE GENOMIC DNA]</scope>
    <source>
        <strain evidence="2 3">ATCC 200175</strain>
    </source>
</reference>
<name>A0A0C9TSN2_PAXIN</name>
<keyword evidence="3" id="KW-1185">Reference proteome</keyword>
<evidence type="ECO:0000313" key="2">
    <source>
        <dbReference type="EMBL" id="KIJ10156.1"/>
    </source>
</evidence>
<feature type="region of interest" description="Disordered" evidence="1">
    <location>
        <begin position="64"/>
        <end position="132"/>
    </location>
</feature>
<reference evidence="3" key="2">
    <citation type="submission" date="2015-01" db="EMBL/GenBank/DDBJ databases">
        <title>Evolutionary Origins and Diversification of the Mycorrhizal Mutualists.</title>
        <authorList>
            <consortium name="DOE Joint Genome Institute"/>
            <consortium name="Mycorrhizal Genomics Consortium"/>
            <person name="Kohler A."/>
            <person name="Kuo A."/>
            <person name="Nagy L.G."/>
            <person name="Floudas D."/>
            <person name="Copeland A."/>
            <person name="Barry K.W."/>
            <person name="Cichocki N."/>
            <person name="Veneault-Fourrey C."/>
            <person name="LaButti K."/>
            <person name="Lindquist E.A."/>
            <person name="Lipzen A."/>
            <person name="Lundell T."/>
            <person name="Morin E."/>
            <person name="Murat C."/>
            <person name="Riley R."/>
            <person name="Ohm R."/>
            <person name="Sun H."/>
            <person name="Tunlid A."/>
            <person name="Henrissat B."/>
            <person name="Grigoriev I.V."/>
            <person name="Hibbett D.S."/>
            <person name="Martin F."/>
        </authorList>
    </citation>
    <scope>NUCLEOTIDE SEQUENCE [LARGE SCALE GENOMIC DNA]</scope>
    <source>
        <strain evidence="3">ATCC 200175</strain>
    </source>
</reference>
<feature type="compositionally biased region" description="Pro residues" evidence="1">
    <location>
        <begin position="76"/>
        <end position="91"/>
    </location>
</feature>
<feature type="region of interest" description="Disordered" evidence="1">
    <location>
        <begin position="21"/>
        <end position="41"/>
    </location>
</feature>
<dbReference type="EMBL" id="KN819415">
    <property type="protein sequence ID" value="KIJ10156.1"/>
    <property type="molecule type" value="Genomic_DNA"/>
</dbReference>
<dbReference type="AlphaFoldDB" id="A0A0C9TSN2"/>